<protein>
    <submittedName>
        <fullName evidence="4">Cyclohexadienyl dehydratase</fullName>
    </submittedName>
</protein>
<dbReference type="EMBL" id="AP022610">
    <property type="protein sequence ID" value="BBZ30498.1"/>
    <property type="molecule type" value="Genomic_DNA"/>
</dbReference>
<reference evidence="4 5" key="1">
    <citation type="journal article" date="2019" name="Emerg. Microbes Infect.">
        <title>Comprehensive subspecies identification of 175 nontuberculous mycobacteria species based on 7547 genomic profiles.</title>
        <authorList>
            <person name="Matsumoto Y."/>
            <person name="Kinjo T."/>
            <person name="Motooka D."/>
            <person name="Nabeya D."/>
            <person name="Jung N."/>
            <person name="Uechi K."/>
            <person name="Horii T."/>
            <person name="Iida T."/>
            <person name="Fujita J."/>
            <person name="Nakamura S."/>
        </authorList>
    </citation>
    <scope>NUCLEOTIDE SEQUENCE [LARGE SCALE GENOMIC DNA]</scope>
    <source>
        <strain evidence="4 5">JCM 13574</strain>
    </source>
</reference>
<dbReference type="Proteomes" id="UP000466517">
    <property type="component" value="Chromosome"/>
</dbReference>
<evidence type="ECO:0000313" key="5">
    <source>
        <dbReference type="Proteomes" id="UP000466517"/>
    </source>
</evidence>
<keyword evidence="1 2" id="KW-0732">Signal</keyword>
<dbReference type="RefSeq" id="WP_246240987.1">
    <property type="nucleotide sequence ID" value="NZ_AP022610.1"/>
</dbReference>
<dbReference type="AlphaFoldDB" id="A0A7I7XMN3"/>
<sequence length="265" mass="29094">MPSRALLASLLTLLTMATSACQAPPAAPAQGSDLDRIVGAKVVRVCSTGDYRPFTYRDPQGRWSGLDVDLAHDLATRLGVRLDLVPTTWSSLMRDLDDHCDLAMGGITITLDRAKKARFSTPYLRDGKAAAVRCADAARYRSLADVDRTEVRVVVNPGGTNADFDHATLKNATIVEYPDNDTIFEQLVQGRADVMITDASEVRWQTARNPLLCGVAVDHPFTFSQKAYLVPRADVMLQQWIDQWLNLITNDGTFAAVSQRWLGTG</sequence>
<evidence type="ECO:0000256" key="2">
    <source>
        <dbReference type="SAM" id="SignalP"/>
    </source>
</evidence>
<evidence type="ECO:0000313" key="4">
    <source>
        <dbReference type="EMBL" id="BBZ30498.1"/>
    </source>
</evidence>
<dbReference type="Gene3D" id="3.40.190.10">
    <property type="entry name" value="Periplasmic binding protein-like II"/>
    <property type="match status" value="2"/>
</dbReference>
<evidence type="ECO:0000259" key="3">
    <source>
        <dbReference type="SMART" id="SM00062"/>
    </source>
</evidence>
<dbReference type="SUPFAM" id="SSF53850">
    <property type="entry name" value="Periplasmic binding protein-like II"/>
    <property type="match status" value="1"/>
</dbReference>
<dbReference type="KEGG" id="mmag:MMAD_47930"/>
<dbReference type="PANTHER" id="PTHR35936">
    <property type="entry name" value="MEMBRANE-BOUND LYTIC MUREIN TRANSGLYCOSYLASE F"/>
    <property type="match status" value="1"/>
</dbReference>
<feature type="domain" description="Solute-binding protein family 3/N-terminal" evidence="3">
    <location>
        <begin position="42"/>
        <end position="265"/>
    </location>
</feature>
<dbReference type="Pfam" id="PF00497">
    <property type="entry name" value="SBP_bac_3"/>
    <property type="match status" value="1"/>
</dbReference>
<dbReference type="PROSITE" id="PS51257">
    <property type="entry name" value="PROKAR_LIPOPROTEIN"/>
    <property type="match status" value="1"/>
</dbReference>
<feature type="signal peptide" evidence="2">
    <location>
        <begin position="1"/>
        <end position="22"/>
    </location>
</feature>
<dbReference type="InterPro" id="IPR001638">
    <property type="entry name" value="Solute-binding_3/MltF_N"/>
</dbReference>
<feature type="chain" id="PRO_5029650541" evidence="2">
    <location>
        <begin position="23"/>
        <end position="265"/>
    </location>
</feature>
<proteinExistence type="predicted"/>
<keyword evidence="5" id="KW-1185">Reference proteome</keyword>
<dbReference type="PANTHER" id="PTHR35936:SF19">
    <property type="entry name" value="AMINO-ACID-BINDING PROTEIN YXEM-RELATED"/>
    <property type="match status" value="1"/>
</dbReference>
<gene>
    <name evidence="4" type="ORF">MMAD_47930</name>
</gene>
<organism evidence="4 5">
    <name type="scientific">Mycolicibacterium madagascariense</name>
    <dbReference type="NCBI Taxonomy" id="212765"/>
    <lineage>
        <taxon>Bacteria</taxon>
        <taxon>Bacillati</taxon>
        <taxon>Actinomycetota</taxon>
        <taxon>Actinomycetes</taxon>
        <taxon>Mycobacteriales</taxon>
        <taxon>Mycobacteriaceae</taxon>
        <taxon>Mycolicibacterium</taxon>
    </lineage>
</organism>
<dbReference type="SMART" id="SM00062">
    <property type="entry name" value="PBPb"/>
    <property type="match status" value="1"/>
</dbReference>
<accession>A0A7I7XMN3</accession>
<name>A0A7I7XMN3_9MYCO</name>
<evidence type="ECO:0000256" key="1">
    <source>
        <dbReference type="ARBA" id="ARBA00022729"/>
    </source>
</evidence>